<evidence type="ECO:0000313" key="15">
    <source>
        <dbReference type="EMBL" id="ELY38694.1"/>
    </source>
</evidence>
<dbReference type="eggNOG" id="arCOG00246">
    <property type="taxonomic scope" value="Archaea"/>
</dbReference>
<comment type="similarity">
    <text evidence="2 11">Belongs to the LDH/MDH superfamily.</text>
</comment>
<dbReference type="GO" id="GO:0030060">
    <property type="term" value="F:L-malate dehydrogenase (NAD+) activity"/>
    <property type="evidence" value="ECO:0007669"/>
    <property type="project" value="UniProtKB-EC"/>
</dbReference>
<evidence type="ECO:0000256" key="3">
    <source>
        <dbReference type="ARBA" id="ARBA00012995"/>
    </source>
</evidence>
<evidence type="ECO:0000313" key="14">
    <source>
        <dbReference type="EMBL" id="ADJ16870.1"/>
    </source>
</evidence>
<evidence type="ECO:0000256" key="5">
    <source>
        <dbReference type="ARBA" id="ARBA00023002"/>
    </source>
</evidence>
<feature type="binding site" evidence="9">
    <location>
        <position position="165"/>
    </location>
    <ligand>
        <name>substrate</name>
    </ligand>
</feature>
<dbReference type="Gene3D" id="3.40.50.720">
    <property type="entry name" value="NAD(P)-binding Rossmann-like Domain"/>
    <property type="match status" value="1"/>
</dbReference>
<evidence type="ECO:0000256" key="6">
    <source>
        <dbReference type="ARBA" id="ARBA00023027"/>
    </source>
</evidence>
<dbReference type="AlphaFoldDB" id="D8JCX5"/>
<keyword evidence="6 10" id="KW-0520">NAD</keyword>
<dbReference type="GO" id="GO:0006089">
    <property type="term" value="P:lactate metabolic process"/>
    <property type="evidence" value="ECO:0007669"/>
    <property type="project" value="TreeGrafter"/>
</dbReference>
<evidence type="ECO:0000256" key="8">
    <source>
        <dbReference type="PIRSR" id="PIRSR000102-1"/>
    </source>
</evidence>
<dbReference type="SUPFAM" id="SSF56327">
    <property type="entry name" value="LDH C-terminal domain-like"/>
    <property type="match status" value="1"/>
</dbReference>
<evidence type="ECO:0000313" key="16">
    <source>
        <dbReference type="Proteomes" id="UP000000390"/>
    </source>
</evidence>
<keyword evidence="14" id="KW-0614">Plasmid</keyword>
<reference evidence="15 17" key="2">
    <citation type="journal article" date="2014" name="PLoS Genet.">
        <title>Phylogenetically driven sequencing of extremely halophilic archaea reveals strategies for static and dynamic osmo-response.</title>
        <authorList>
            <person name="Becker E.A."/>
            <person name="Seitzer P.M."/>
            <person name="Tritt A."/>
            <person name="Larsen D."/>
            <person name="Krusor M."/>
            <person name="Yao A.I."/>
            <person name="Wu D."/>
            <person name="Madern D."/>
            <person name="Eisen J.A."/>
            <person name="Darling A.E."/>
            <person name="Facciotti M.T."/>
        </authorList>
    </citation>
    <scope>NUCLEOTIDE SEQUENCE [LARGE SCALE GENOMIC DNA]</scope>
    <source>
        <strain evidence="15">B3</strain>
        <strain evidence="17">DSM 18796 / CECT 7217 / JCM 14584 / KCTC 4019 / B3</strain>
    </source>
</reference>
<dbReference type="PIRSF" id="PIRSF000102">
    <property type="entry name" value="Lac_mal_DH"/>
    <property type="match status" value="1"/>
</dbReference>
<dbReference type="Gene3D" id="3.90.110.10">
    <property type="entry name" value="Lactate dehydrogenase/glycoside hydrolase, family 4, C-terminal"/>
    <property type="match status" value="1"/>
</dbReference>
<dbReference type="EC" id="1.1.1.37" evidence="3"/>
<feature type="active site" description="Proton acceptor" evidence="8">
    <location>
        <position position="189"/>
    </location>
</feature>
<dbReference type="Pfam" id="PF00056">
    <property type="entry name" value="Ldh_1_N"/>
    <property type="match status" value="1"/>
</dbReference>
<evidence type="ECO:0000313" key="17">
    <source>
        <dbReference type="Proteomes" id="UP000011645"/>
    </source>
</evidence>
<dbReference type="KEGG" id="hje:HacjB3_17638"/>
<reference evidence="14 16" key="1">
    <citation type="journal article" date="2010" name="J. Bacteriol.">
        <title>Complete genome sequence of Halalkalicoccus jeotgali B3(T), an extremely halophilic archaeon.</title>
        <authorList>
            <person name="Roh S.W."/>
            <person name="Nam Y.D."/>
            <person name="Nam S.H."/>
            <person name="Choi S.H."/>
            <person name="Park H.S."/>
            <person name="Bae J.W."/>
        </authorList>
    </citation>
    <scope>NUCLEOTIDE SEQUENCE [LARGE SCALE GENOMIC DNA]</scope>
    <source>
        <strain evidence="14">B3</strain>
        <strain evidence="16">DSM 18796 / CECT 7217 / JCM 14584 / KCTC 4019 / B3</strain>
        <plasmid evidence="16">2</plasmid>
    </source>
</reference>
<comment type="function">
    <text evidence="1">Catalyzes the reversible oxidation of malate to oxaloacetate.</text>
</comment>
<evidence type="ECO:0000259" key="13">
    <source>
        <dbReference type="Pfam" id="PF02866"/>
    </source>
</evidence>
<name>D8JCX5_HALJB</name>
<dbReference type="InterPro" id="IPR036291">
    <property type="entry name" value="NAD(P)-bd_dom_sf"/>
</dbReference>
<dbReference type="PANTHER" id="PTHR43128:SF16">
    <property type="entry name" value="L-LACTATE DEHYDROGENASE"/>
    <property type="match status" value="1"/>
</dbReference>
<feature type="binding site" evidence="9">
    <location>
        <position position="94"/>
    </location>
    <ligand>
        <name>substrate</name>
    </ligand>
</feature>
<feature type="binding site" evidence="10">
    <location>
        <position position="111"/>
    </location>
    <ligand>
        <name>NAD(+)</name>
        <dbReference type="ChEBI" id="CHEBI:57540"/>
    </ligand>
</feature>
<feature type="binding site" evidence="9">
    <location>
        <position position="135"/>
    </location>
    <ligand>
        <name>substrate</name>
    </ligand>
</feature>
<dbReference type="HOGENOM" id="CLU_045401_2_2_2"/>
<evidence type="ECO:0000256" key="4">
    <source>
        <dbReference type="ARBA" id="ARBA00022532"/>
    </source>
</evidence>
<comment type="catalytic activity">
    <reaction evidence="7">
        <text>(S)-malate + NAD(+) = oxaloacetate + NADH + H(+)</text>
        <dbReference type="Rhea" id="RHEA:21432"/>
        <dbReference type="ChEBI" id="CHEBI:15378"/>
        <dbReference type="ChEBI" id="CHEBI:15589"/>
        <dbReference type="ChEBI" id="CHEBI:16452"/>
        <dbReference type="ChEBI" id="CHEBI:57540"/>
        <dbReference type="ChEBI" id="CHEBI:57945"/>
        <dbReference type="EC" id="1.1.1.37"/>
    </reaction>
</comment>
<dbReference type="SUPFAM" id="SSF51735">
    <property type="entry name" value="NAD(P)-binding Rossmann-fold domains"/>
    <property type="match status" value="1"/>
</dbReference>
<accession>D8JCX5</accession>
<feature type="binding site" evidence="10">
    <location>
        <position position="33"/>
    </location>
    <ligand>
        <name>NAD(+)</name>
        <dbReference type="ChEBI" id="CHEBI:57540"/>
    </ligand>
</feature>
<dbReference type="Proteomes" id="UP000011645">
    <property type="component" value="Unassembled WGS sequence"/>
</dbReference>
<sequence length="317" mass="34525">MDVVVIGGGGTVGSTVAYTLSVQIPATNVTLVDTDIDAAEGHAIDIRHSMCHATYGLGRPDFASEPLGSVHVAEPSPSVVSESDCLVVTASAPRPKDGDARGGRLTFLERNLEIVDNIAAWLNEADPTPVIVVSNPVDRITHRLWRQTGWPRQRFLGYSLSETARIADEIARQTDASPREVYCPILGEHGEHIVPIFSRATVSGEPVNFSESERDDIVEYVRDVPYDVLKLRGAQDSSRWVTARGVASVVQRLDDDCADALVCLSTPLEGEYGFKDVSLSVPVRLDKDGVANIVEWSLVEEERTALEDAYRVVRTST</sequence>
<dbReference type="Proteomes" id="UP000000390">
    <property type="component" value="Plasmid 2"/>
</dbReference>
<dbReference type="EMBL" id="CP002064">
    <property type="protein sequence ID" value="ADJ16870.1"/>
    <property type="molecule type" value="Genomic_DNA"/>
</dbReference>
<evidence type="ECO:0000256" key="2">
    <source>
        <dbReference type="ARBA" id="ARBA00008104"/>
    </source>
</evidence>
<feature type="binding site" evidence="10">
    <location>
        <begin position="133"/>
        <end position="135"/>
    </location>
    <ligand>
        <name>NAD(+)</name>
        <dbReference type="ChEBI" id="CHEBI:57540"/>
    </ligand>
</feature>
<keyword evidence="5 11" id="KW-0560">Oxidoreductase</keyword>
<evidence type="ECO:0000256" key="10">
    <source>
        <dbReference type="PIRSR" id="PIRSR000102-3"/>
    </source>
</evidence>
<evidence type="ECO:0000256" key="7">
    <source>
        <dbReference type="ARBA" id="ARBA00048313"/>
    </source>
</evidence>
<evidence type="ECO:0000256" key="1">
    <source>
        <dbReference type="ARBA" id="ARBA00003966"/>
    </source>
</evidence>
<evidence type="ECO:0000259" key="12">
    <source>
        <dbReference type="Pfam" id="PF00056"/>
    </source>
</evidence>
<geneLocation type="plasmid" evidence="14 16">
    <name>2</name>
</geneLocation>
<evidence type="ECO:0000256" key="9">
    <source>
        <dbReference type="PIRSR" id="PIRSR000102-2"/>
    </source>
</evidence>
<organism evidence="14 16">
    <name type="scientific">Halalkalicoccus jeotgali (strain DSM 18796 / CECT 7217 / JCM 14584 / KCTC 4019 / B3)</name>
    <dbReference type="NCBI Taxonomy" id="795797"/>
    <lineage>
        <taxon>Archaea</taxon>
        <taxon>Methanobacteriati</taxon>
        <taxon>Methanobacteriota</taxon>
        <taxon>Stenosarchaea group</taxon>
        <taxon>Halobacteria</taxon>
        <taxon>Halobacteriales</taxon>
        <taxon>Halococcaceae</taxon>
        <taxon>Halalkalicoccus</taxon>
    </lineage>
</organism>
<feature type="binding site" evidence="10">
    <location>
        <begin position="7"/>
        <end position="13"/>
    </location>
    <ligand>
        <name>NAD(+)</name>
        <dbReference type="ChEBI" id="CHEBI:57540"/>
    </ligand>
</feature>
<dbReference type="RefSeq" id="WP_008415577.1">
    <property type="nucleotide sequence ID" value="NC_014299.1"/>
</dbReference>
<dbReference type="PATRIC" id="fig|795797.18.peg.3444"/>
<dbReference type="EMBL" id="AOHV01000020">
    <property type="protein sequence ID" value="ELY38694.1"/>
    <property type="molecule type" value="Genomic_DNA"/>
</dbReference>
<dbReference type="PANTHER" id="PTHR43128">
    <property type="entry name" value="L-2-HYDROXYCARBOXYLATE DEHYDROGENASE (NAD(P)(+))"/>
    <property type="match status" value="1"/>
</dbReference>
<dbReference type="InterPro" id="IPR001557">
    <property type="entry name" value="L-lactate/malate_DH"/>
</dbReference>
<evidence type="ECO:0000256" key="11">
    <source>
        <dbReference type="RuleBase" id="RU003369"/>
    </source>
</evidence>
<dbReference type="GO" id="GO:0004459">
    <property type="term" value="F:L-lactate dehydrogenase (NAD+) activity"/>
    <property type="evidence" value="ECO:0007669"/>
    <property type="project" value="TreeGrafter"/>
</dbReference>
<protein>
    <recommendedName>
        <fullName evidence="3">malate dehydrogenase</fullName>
        <ecNumber evidence="3">1.1.1.37</ecNumber>
    </recommendedName>
</protein>
<gene>
    <name evidence="14" type="ordered locus">HacjB3_17638</name>
    <name evidence="15" type="ORF">C497_07129</name>
</gene>
<dbReference type="OrthoDB" id="2596at2157"/>
<keyword evidence="17" id="KW-1185">Reference proteome</keyword>
<feature type="binding site" evidence="9">
    <location>
        <position position="104"/>
    </location>
    <ligand>
        <name>substrate</name>
    </ligand>
</feature>
<dbReference type="Pfam" id="PF02866">
    <property type="entry name" value="Ldh_1_C"/>
    <property type="match status" value="1"/>
</dbReference>
<feature type="domain" description="Lactate/malate dehydrogenase C-terminal" evidence="13">
    <location>
        <begin position="163"/>
        <end position="310"/>
    </location>
</feature>
<dbReference type="GeneID" id="9421317"/>
<dbReference type="PRINTS" id="PR00086">
    <property type="entry name" value="LLDHDRGNASE"/>
</dbReference>
<keyword evidence="4" id="KW-0816">Tricarboxylic acid cycle</keyword>
<proteinExistence type="inferred from homology"/>
<dbReference type="GO" id="GO:0006099">
    <property type="term" value="P:tricarboxylic acid cycle"/>
    <property type="evidence" value="ECO:0007669"/>
    <property type="project" value="UniProtKB-KW"/>
</dbReference>
<dbReference type="InterPro" id="IPR015955">
    <property type="entry name" value="Lactate_DH/Glyco_Ohase_4_C"/>
</dbReference>
<dbReference type="InterPro" id="IPR022383">
    <property type="entry name" value="Lactate/malate_DH_C"/>
</dbReference>
<dbReference type="InterPro" id="IPR001236">
    <property type="entry name" value="Lactate/malate_DH_N"/>
</dbReference>
<feature type="domain" description="Lactate/malate dehydrogenase N-terminal" evidence="12">
    <location>
        <begin position="2"/>
        <end position="157"/>
    </location>
</feature>